<dbReference type="InterPro" id="IPR000631">
    <property type="entry name" value="CARKD"/>
</dbReference>
<feature type="binding site" evidence="17">
    <location>
        <position position="312"/>
    </location>
    <ligand>
        <name>(6S)-NADPHX</name>
        <dbReference type="ChEBI" id="CHEBI:64076"/>
    </ligand>
</feature>
<organism evidence="22 23">
    <name type="scientific">Hylemonella gracilis ATCC 19624</name>
    <dbReference type="NCBI Taxonomy" id="887062"/>
    <lineage>
        <taxon>Bacteria</taxon>
        <taxon>Pseudomonadati</taxon>
        <taxon>Pseudomonadota</taxon>
        <taxon>Betaproteobacteria</taxon>
        <taxon>Burkholderiales</taxon>
        <taxon>Comamonadaceae</taxon>
        <taxon>Hylemonella</taxon>
    </lineage>
</organism>
<keyword evidence="13" id="KW-0511">Multifunctional enzyme</keyword>
<dbReference type="RefSeq" id="WP_006298668.1">
    <property type="nucleotide sequence ID" value="NZ_AEGR01000080.1"/>
</dbReference>
<dbReference type="GO" id="GO:0046872">
    <property type="term" value="F:metal ion binding"/>
    <property type="evidence" value="ECO:0007669"/>
    <property type="project" value="UniProtKB-UniRule"/>
</dbReference>
<dbReference type="PANTHER" id="PTHR12592:SF0">
    <property type="entry name" value="ATP-DEPENDENT (S)-NAD(P)H-HYDRATE DEHYDRATASE"/>
    <property type="match status" value="1"/>
</dbReference>
<protein>
    <recommendedName>
        <fullName evidence="19">Bifunctional NAD(P)H-hydrate repair enzyme</fullName>
    </recommendedName>
    <alternativeName>
        <fullName evidence="19">Nicotinamide nucleotide repair protein</fullName>
    </alternativeName>
    <domain>
        <recommendedName>
            <fullName evidence="19">ADP-dependent (S)-NAD(P)H-hydrate dehydratase</fullName>
            <ecNumber evidence="19">4.2.1.136</ecNumber>
        </recommendedName>
        <alternativeName>
            <fullName evidence="19">ADP-dependent NAD(P)HX dehydratase</fullName>
        </alternativeName>
    </domain>
    <domain>
        <recommendedName>
            <fullName evidence="19">NAD(P)H-hydrate epimerase</fullName>
            <ecNumber evidence="19">5.1.99.6</ecNumber>
        </recommendedName>
    </domain>
</protein>
<comment type="cofactor">
    <cofactor evidence="18 19">
        <name>K(+)</name>
        <dbReference type="ChEBI" id="CHEBI:29103"/>
    </cofactor>
    <text evidence="18 19">Binds 1 potassium ion per subunit.</text>
</comment>
<accession>F3KVT9</accession>
<comment type="function">
    <text evidence="17">Catalyzes the dehydration of the S-form of NAD(P)HX at the expense of ADP, which is converted to AMP. Together with NAD(P)HX epimerase, which catalyzes the epimerization of the S- and R-forms, the enzyme allows the repair of both epimers of NAD(P)HX, a damaged form of NAD(P)H that is a result of enzymatic or heat-dependent hydration.</text>
</comment>
<dbReference type="AlphaFoldDB" id="F3KVT9"/>
<feature type="binding site" evidence="18">
    <location>
        <position position="161"/>
    </location>
    <ligand>
        <name>(6S)-NADPHX</name>
        <dbReference type="ChEBI" id="CHEBI:64076"/>
    </ligand>
</feature>
<dbReference type="Gene3D" id="3.40.50.10260">
    <property type="entry name" value="YjeF N-terminal domain"/>
    <property type="match status" value="1"/>
</dbReference>
<keyword evidence="10 17" id="KW-0520">NAD</keyword>
<dbReference type="eggNOG" id="COG0063">
    <property type="taxonomic scope" value="Bacteria"/>
</dbReference>
<dbReference type="GO" id="GO:0046496">
    <property type="term" value="P:nicotinamide nucleotide metabolic process"/>
    <property type="evidence" value="ECO:0007669"/>
    <property type="project" value="UniProtKB-UniRule"/>
</dbReference>
<comment type="subunit">
    <text evidence="17">Homotetramer.</text>
</comment>
<comment type="similarity">
    <text evidence="17">Belongs to the NnrD/CARKD family.</text>
</comment>
<dbReference type="InterPro" id="IPR017953">
    <property type="entry name" value="Carbohydrate_kinase_pred_CS"/>
</dbReference>
<evidence type="ECO:0000256" key="8">
    <source>
        <dbReference type="ARBA" id="ARBA00022857"/>
    </source>
</evidence>
<evidence type="ECO:0000256" key="1">
    <source>
        <dbReference type="ARBA" id="ARBA00000013"/>
    </source>
</evidence>
<comment type="catalytic activity">
    <reaction evidence="16 17 19">
        <text>(6S)-NADPHX + ADP = AMP + phosphate + NADPH + H(+)</text>
        <dbReference type="Rhea" id="RHEA:32235"/>
        <dbReference type="ChEBI" id="CHEBI:15378"/>
        <dbReference type="ChEBI" id="CHEBI:43474"/>
        <dbReference type="ChEBI" id="CHEBI:57783"/>
        <dbReference type="ChEBI" id="CHEBI:64076"/>
        <dbReference type="ChEBI" id="CHEBI:456215"/>
        <dbReference type="ChEBI" id="CHEBI:456216"/>
        <dbReference type="EC" id="4.2.1.136"/>
    </reaction>
</comment>
<evidence type="ECO:0000256" key="5">
    <source>
        <dbReference type="ARBA" id="ARBA00022723"/>
    </source>
</evidence>
<evidence type="ECO:0000256" key="6">
    <source>
        <dbReference type="ARBA" id="ARBA00022741"/>
    </source>
</evidence>
<dbReference type="EC" id="5.1.99.6" evidence="19"/>
<evidence type="ECO:0000256" key="18">
    <source>
        <dbReference type="HAMAP-Rule" id="MF_01966"/>
    </source>
</evidence>
<feature type="binding site" evidence="17">
    <location>
        <begin position="407"/>
        <end position="411"/>
    </location>
    <ligand>
        <name>AMP</name>
        <dbReference type="ChEBI" id="CHEBI:456215"/>
    </ligand>
</feature>
<dbReference type="GO" id="GO:0110051">
    <property type="term" value="P:metabolite repair"/>
    <property type="evidence" value="ECO:0007669"/>
    <property type="project" value="TreeGrafter"/>
</dbReference>
<dbReference type="STRING" id="887062.HGR_12882"/>
<feature type="binding site" evidence="17">
    <location>
        <position position="257"/>
    </location>
    <ligand>
        <name>(6S)-NADPHX</name>
        <dbReference type="ChEBI" id="CHEBI:64076"/>
    </ligand>
</feature>
<dbReference type="Pfam" id="PF01256">
    <property type="entry name" value="Carb_kinase"/>
    <property type="match status" value="1"/>
</dbReference>
<dbReference type="EC" id="4.2.1.136" evidence="19"/>
<evidence type="ECO:0000256" key="13">
    <source>
        <dbReference type="ARBA" id="ARBA00023268"/>
    </source>
</evidence>
<dbReference type="Pfam" id="PF03853">
    <property type="entry name" value="YjeF_N"/>
    <property type="match status" value="1"/>
</dbReference>
<evidence type="ECO:0000256" key="19">
    <source>
        <dbReference type="PIRNR" id="PIRNR017184"/>
    </source>
</evidence>
<dbReference type="NCBIfam" id="TIGR00196">
    <property type="entry name" value="yjeF_cterm"/>
    <property type="match status" value="1"/>
</dbReference>
<feature type="binding site" evidence="18">
    <location>
        <position position="164"/>
    </location>
    <ligand>
        <name>K(+)</name>
        <dbReference type="ChEBI" id="CHEBI:29103"/>
    </ligand>
</feature>
<dbReference type="Proteomes" id="UP000016368">
    <property type="component" value="Unassembled WGS sequence"/>
</dbReference>
<dbReference type="CDD" id="cd01171">
    <property type="entry name" value="YXKO-related"/>
    <property type="match status" value="1"/>
</dbReference>
<dbReference type="HAMAP" id="MF_01966">
    <property type="entry name" value="NADHX_epimerase"/>
    <property type="match status" value="1"/>
</dbReference>
<dbReference type="InterPro" id="IPR036652">
    <property type="entry name" value="YjeF_N_dom_sf"/>
</dbReference>
<comment type="similarity">
    <text evidence="3 19">In the N-terminal section; belongs to the NnrE/AIBP family.</text>
</comment>
<evidence type="ECO:0000256" key="9">
    <source>
        <dbReference type="ARBA" id="ARBA00022958"/>
    </source>
</evidence>
<evidence type="ECO:0000313" key="22">
    <source>
        <dbReference type="EMBL" id="EGI76155.1"/>
    </source>
</evidence>
<keyword evidence="6 17" id="KW-0547">Nucleotide-binding</keyword>
<feature type="binding site" evidence="17">
    <location>
        <position position="370"/>
    </location>
    <ligand>
        <name>(6S)-NADPHX</name>
        <dbReference type="ChEBI" id="CHEBI:64076"/>
    </ligand>
</feature>
<comment type="function">
    <text evidence="14 19">Bifunctional enzyme that catalyzes the epimerization of the S- and R-forms of NAD(P)HX and the dehydration of the S-form of NAD(P)HX at the expense of ADP, which is converted to AMP. This allows the repair of both epimers of NAD(P)HX, a damaged form of NAD(P)H that is a result of enzymatic or heat-dependent hydration.</text>
</comment>
<dbReference type="PANTHER" id="PTHR12592">
    <property type="entry name" value="ATP-DEPENDENT (S)-NAD(P)H-HYDRATE DEHYDRATASE FAMILY MEMBER"/>
    <property type="match status" value="1"/>
</dbReference>
<comment type="caution">
    <text evidence="22">The sequence shown here is derived from an EMBL/GenBank/DDBJ whole genome shotgun (WGS) entry which is preliminary data.</text>
</comment>
<feature type="binding site" evidence="18">
    <location>
        <position position="125"/>
    </location>
    <ligand>
        <name>K(+)</name>
        <dbReference type="ChEBI" id="CHEBI:29103"/>
    </ligand>
</feature>
<comment type="catalytic activity">
    <reaction evidence="1 18 19">
        <text>(6R)-NADHX = (6S)-NADHX</text>
        <dbReference type="Rhea" id="RHEA:32215"/>
        <dbReference type="ChEBI" id="CHEBI:64074"/>
        <dbReference type="ChEBI" id="CHEBI:64075"/>
        <dbReference type="EC" id="5.1.99.6"/>
    </reaction>
</comment>
<keyword evidence="12 17" id="KW-0456">Lyase</keyword>
<name>F3KVT9_9BURK</name>
<evidence type="ECO:0000256" key="15">
    <source>
        <dbReference type="ARBA" id="ARBA00048238"/>
    </source>
</evidence>
<evidence type="ECO:0000259" key="21">
    <source>
        <dbReference type="PROSITE" id="PS51385"/>
    </source>
</evidence>
<dbReference type="InterPro" id="IPR004443">
    <property type="entry name" value="YjeF_N_dom"/>
</dbReference>
<comment type="cofactor">
    <cofactor evidence="17">
        <name>Mg(2+)</name>
        <dbReference type="ChEBI" id="CHEBI:18420"/>
    </cofactor>
</comment>
<keyword evidence="23" id="KW-1185">Reference proteome</keyword>
<keyword evidence="7 17" id="KW-0067">ATP-binding</keyword>
<keyword evidence="5 18" id="KW-0479">Metal-binding</keyword>
<evidence type="ECO:0000313" key="23">
    <source>
        <dbReference type="Proteomes" id="UP000016368"/>
    </source>
</evidence>
<keyword evidence="8 17" id="KW-0521">NADP</keyword>
<reference evidence="22 23" key="1">
    <citation type="journal article" date="2011" name="EMBO J.">
        <title>Structural diversity of bacterial flagellar motors.</title>
        <authorList>
            <person name="Chen S."/>
            <person name="Beeby M."/>
            <person name="Murphy G.E."/>
            <person name="Leadbetter J.R."/>
            <person name="Hendrixson D.R."/>
            <person name="Briegel A."/>
            <person name="Li Z."/>
            <person name="Shi J."/>
            <person name="Tocheva E.I."/>
            <person name="Muller A."/>
            <person name="Dobro M.J."/>
            <person name="Jensen G.J."/>
        </authorList>
    </citation>
    <scope>NUCLEOTIDE SEQUENCE [LARGE SCALE GENOMIC DNA]</scope>
    <source>
        <strain evidence="22 23">ATCC 19624</strain>
    </source>
</reference>
<feature type="binding site" evidence="18">
    <location>
        <position position="65"/>
    </location>
    <ligand>
        <name>K(+)</name>
        <dbReference type="ChEBI" id="CHEBI:29103"/>
    </ligand>
</feature>
<comment type="function">
    <text evidence="18">Catalyzes the epimerization of the S- and R-forms of NAD(P)HX, a damaged form of NAD(P)H that is a result of enzymatic or heat-dependent hydration. This is a prerequisite for the S-specific NAD(P)H-hydrate dehydratase to allow the repair of both epimers of NAD(P)HX.</text>
</comment>
<evidence type="ECO:0000256" key="2">
    <source>
        <dbReference type="ARBA" id="ARBA00000909"/>
    </source>
</evidence>
<dbReference type="GO" id="GO:0052856">
    <property type="term" value="F:NAD(P)HX epimerase activity"/>
    <property type="evidence" value="ECO:0007669"/>
    <property type="project" value="UniProtKB-UniRule"/>
</dbReference>
<evidence type="ECO:0000256" key="14">
    <source>
        <dbReference type="ARBA" id="ARBA00025153"/>
    </source>
</evidence>
<evidence type="ECO:0000259" key="20">
    <source>
        <dbReference type="PROSITE" id="PS51383"/>
    </source>
</evidence>
<dbReference type="OrthoDB" id="9806925at2"/>
<keyword evidence="11 18" id="KW-0413">Isomerase</keyword>
<comment type="caution">
    <text evidence="18">Lacks conserved residue(s) required for the propagation of feature annotation.</text>
</comment>
<dbReference type="SUPFAM" id="SSF53613">
    <property type="entry name" value="Ribokinase-like"/>
    <property type="match status" value="1"/>
</dbReference>
<dbReference type="eggNOG" id="COG0062">
    <property type="taxonomic scope" value="Bacteria"/>
</dbReference>
<feature type="binding site" evidence="17">
    <location>
        <position position="436"/>
    </location>
    <ligand>
        <name>AMP</name>
        <dbReference type="ChEBI" id="CHEBI:456215"/>
    </ligand>
</feature>
<evidence type="ECO:0000256" key="4">
    <source>
        <dbReference type="ARBA" id="ARBA00009524"/>
    </source>
</evidence>
<feature type="binding site" evidence="18">
    <location>
        <begin position="129"/>
        <end position="135"/>
    </location>
    <ligand>
        <name>(6S)-NADPHX</name>
        <dbReference type="ChEBI" id="CHEBI:64076"/>
    </ligand>
</feature>
<evidence type="ECO:0000256" key="11">
    <source>
        <dbReference type="ARBA" id="ARBA00023235"/>
    </source>
</evidence>
<feature type="domain" description="YjeF N-terminal" evidence="21">
    <location>
        <begin position="18"/>
        <end position="218"/>
    </location>
</feature>
<dbReference type="EMBL" id="AEGR01000080">
    <property type="protein sequence ID" value="EGI76155.1"/>
    <property type="molecule type" value="Genomic_DNA"/>
</dbReference>
<comment type="catalytic activity">
    <reaction evidence="15 17 19">
        <text>(6S)-NADHX + ADP = AMP + phosphate + NADH + H(+)</text>
        <dbReference type="Rhea" id="RHEA:32223"/>
        <dbReference type="ChEBI" id="CHEBI:15378"/>
        <dbReference type="ChEBI" id="CHEBI:43474"/>
        <dbReference type="ChEBI" id="CHEBI:57945"/>
        <dbReference type="ChEBI" id="CHEBI:64074"/>
        <dbReference type="ChEBI" id="CHEBI:456215"/>
        <dbReference type="ChEBI" id="CHEBI:456216"/>
        <dbReference type="EC" id="4.2.1.136"/>
    </reaction>
</comment>
<comment type="catalytic activity">
    <reaction evidence="2 18 19">
        <text>(6R)-NADPHX = (6S)-NADPHX</text>
        <dbReference type="Rhea" id="RHEA:32227"/>
        <dbReference type="ChEBI" id="CHEBI:64076"/>
        <dbReference type="ChEBI" id="CHEBI:64077"/>
        <dbReference type="EC" id="5.1.99.6"/>
    </reaction>
</comment>
<dbReference type="NCBIfam" id="TIGR00197">
    <property type="entry name" value="yjeF_nterm"/>
    <property type="match status" value="1"/>
</dbReference>
<evidence type="ECO:0000256" key="17">
    <source>
        <dbReference type="HAMAP-Rule" id="MF_01965"/>
    </source>
</evidence>
<comment type="similarity">
    <text evidence="18">Belongs to the NnrE/AIBP family.</text>
</comment>
<dbReference type="GO" id="GO:0005524">
    <property type="term" value="F:ATP binding"/>
    <property type="evidence" value="ECO:0007669"/>
    <property type="project" value="UniProtKB-UniRule"/>
</dbReference>
<dbReference type="PIRSF" id="PIRSF017184">
    <property type="entry name" value="Nnr"/>
    <property type="match status" value="1"/>
</dbReference>
<dbReference type="PROSITE" id="PS51385">
    <property type="entry name" value="YJEF_N"/>
    <property type="match status" value="1"/>
</dbReference>
<evidence type="ECO:0000256" key="3">
    <source>
        <dbReference type="ARBA" id="ARBA00006001"/>
    </source>
</evidence>
<evidence type="ECO:0000256" key="10">
    <source>
        <dbReference type="ARBA" id="ARBA00023027"/>
    </source>
</evidence>
<keyword evidence="9 18" id="KW-0630">Potassium</keyword>
<feature type="binding site" evidence="17">
    <location>
        <position position="437"/>
    </location>
    <ligand>
        <name>(6S)-NADPHX</name>
        <dbReference type="ChEBI" id="CHEBI:64076"/>
    </ligand>
</feature>
<evidence type="ECO:0000256" key="16">
    <source>
        <dbReference type="ARBA" id="ARBA00049209"/>
    </source>
</evidence>
<dbReference type="GO" id="GO:0052855">
    <property type="term" value="F:ADP-dependent NAD(P)H-hydrate dehydratase activity"/>
    <property type="evidence" value="ECO:0007669"/>
    <property type="project" value="UniProtKB-UniRule"/>
</dbReference>
<evidence type="ECO:0000256" key="12">
    <source>
        <dbReference type="ARBA" id="ARBA00023239"/>
    </source>
</evidence>
<dbReference type="InterPro" id="IPR030677">
    <property type="entry name" value="Nnr"/>
</dbReference>
<dbReference type="Gene3D" id="3.40.1190.20">
    <property type="match status" value="1"/>
</dbReference>
<dbReference type="PROSITE" id="PS51383">
    <property type="entry name" value="YJEF_C_3"/>
    <property type="match status" value="1"/>
</dbReference>
<feature type="domain" description="YjeF C-terminal" evidence="20">
    <location>
        <begin position="222"/>
        <end position="488"/>
    </location>
</feature>
<evidence type="ECO:0000256" key="7">
    <source>
        <dbReference type="ARBA" id="ARBA00022840"/>
    </source>
</evidence>
<dbReference type="PROSITE" id="PS01050">
    <property type="entry name" value="YJEF_C_2"/>
    <property type="match status" value="1"/>
</dbReference>
<proteinExistence type="inferred from homology"/>
<sequence>MQRVIPGQAHALHTAAATRRIEQAAQASLPAHALMQRAGRAVASLALAIAPHARRYWIACGPGNNGGDGLEAASHLLQHGKTPVVTWLGHAGSLPEDARAALDWARAANVVFSGTPPEDCDCAIDALLGLGVTRAPEGQMAEHIAQLNRVRARGLPVLSVDLPSGLHADTGNALGACVQASHTLALLTLKPGLFTAQGRDAAGDIWFEELGISSSPTPSAQAVLNPAPATQARKHASHKGSHGDVAVIGGAPGMAGAAVLAARAALHGGAGRVYVGLLDPGAPLLDALQPELMLRRPETLLNQLDGMTVVCGCGGGEAVGTLLPELLSQASRLVLDADALNAVAKDPALRMLLETRGQSGGALTTVLTPHPLEAARLLNTDVHGVQTDRLTAAQMIADRWGCTVVLKGSGTVISTPGAVPRINPTGNGRLATAGTGDVLAGLIGARLVRDTTAFDAACYAVYTHGWVADNWPPRQTLTAGELARALDA</sequence>
<dbReference type="InterPro" id="IPR029056">
    <property type="entry name" value="Ribokinase-like"/>
</dbReference>
<feature type="binding site" evidence="18">
    <location>
        <begin position="64"/>
        <end position="68"/>
    </location>
    <ligand>
        <name>(6S)-NADPHX</name>
        <dbReference type="ChEBI" id="CHEBI:64076"/>
    </ligand>
</feature>
<dbReference type="SUPFAM" id="SSF64153">
    <property type="entry name" value="YjeF N-terminal domain-like"/>
    <property type="match status" value="1"/>
</dbReference>
<gene>
    <name evidence="17" type="primary">nnrD</name>
    <name evidence="18" type="synonym">nnrE</name>
    <name evidence="22" type="ORF">HGR_12882</name>
</gene>
<dbReference type="HAMAP" id="MF_01965">
    <property type="entry name" value="NADHX_dehydratase"/>
    <property type="match status" value="1"/>
</dbReference>
<comment type="similarity">
    <text evidence="4 19">In the C-terminal section; belongs to the NnrD/CARKD family.</text>
</comment>